<accession>A0A9Y2P3B0</accession>
<dbReference type="InterPro" id="IPR021323">
    <property type="entry name" value="DUF2927"/>
</dbReference>
<dbReference type="Pfam" id="PF11150">
    <property type="entry name" value="DUF2927"/>
    <property type="match status" value="1"/>
</dbReference>
<dbReference type="RefSeq" id="WP_270917093.1">
    <property type="nucleotide sequence ID" value="NZ_CP127247.1"/>
</dbReference>
<evidence type="ECO:0000313" key="2">
    <source>
        <dbReference type="Proteomes" id="UP001238334"/>
    </source>
</evidence>
<dbReference type="AlphaFoldDB" id="A0A9Y2P3B0"/>
<proteinExistence type="predicted"/>
<organism evidence="1 2">
    <name type="scientific">Parasedimentitalea psychrophila</name>
    <dbReference type="NCBI Taxonomy" id="2997337"/>
    <lineage>
        <taxon>Bacteria</taxon>
        <taxon>Pseudomonadati</taxon>
        <taxon>Pseudomonadota</taxon>
        <taxon>Alphaproteobacteria</taxon>
        <taxon>Rhodobacterales</taxon>
        <taxon>Paracoccaceae</taxon>
        <taxon>Parasedimentitalea</taxon>
    </lineage>
</organism>
<gene>
    <name evidence="1" type="ORF">QPJ95_15870</name>
</gene>
<dbReference type="EMBL" id="CP127247">
    <property type="protein sequence ID" value="WIY24089.1"/>
    <property type="molecule type" value="Genomic_DNA"/>
</dbReference>
<dbReference type="PROSITE" id="PS51257">
    <property type="entry name" value="PROKAR_LIPOPROTEIN"/>
    <property type="match status" value="1"/>
</dbReference>
<protein>
    <submittedName>
        <fullName evidence="1">DUF2927 domain-containing protein</fullName>
    </submittedName>
</protein>
<dbReference type="KEGG" id="ppso:QPJ95_15870"/>
<name>A0A9Y2P3B0_9RHOB</name>
<sequence length="455" mass="50187">MIWRAVLISTLLLGGCNTIPLEPPPTRARIADSALPPVKRFGTTRPLPPQRSNSDMARDFLDLHFKLEGGSSLPVFTRFDQPITLRVTGRPAKNLTPDLTRLLSRLQSEAGIKIHRVDSSNAVITIESVSSAQIRRVLPKAACFVVPNVGSLAEYRRNRRRAKTNWSQLRKRARLAIFIPNDVSPQEVRDCLHEELAQAIGPLNDLYRLPDSVFNDDNVHTVLTGFDMLILRATYAPELATGMTRAEVSARLPAVMRRINPRGASRPSAPLQETPREWVTAVETAIGPNATGQTRRRAANQAADIAKRLGWQDHRRSFSHFILGRMVQGSDPDLAQDHFKTAMRHLGNAPITQLHRAQIAARMAAFEITRGNGRAAQALLRPSIPTAARFENATLLSTLMLLQAEALALSGDFDAARAVRLDSLGWARYGFGSDWAVRARLNEIAALNPNTLTGG</sequence>
<keyword evidence="2" id="KW-1185">Reference proteome</keyword>
<reference evidence="1 2" key="1">
    <citation type="submission" date="2023-06" db="EMBL/GenBank/DDBJ databases">
        <title>Parasedimentitalea psychrophila sp. nov., a psychrophilic bacterium isolated from deep-sea sediment.</title>
        <authorList>
            <person name="Li A."/>
        </authorList>
    </citation>
    <scope>NUCLEOTIDE SEQUENCE [LARGE SCALE GENOMIC DNA]</scope>
    <source>
        <strain evidence="1 2">QS115</strain>
    </source>
</reference>
<dbReference type="Proteomes" id="UP001238334">
    <property type="component" value="Chromosome"/>
</dbReference>
<evidence type="ECO:0000313" key="1">
    <source>
        <dbReference type="EMBL" id="WIY24089.1"/>
    </source>
</evidence>